<organism evidence="2 3">
    <name type="scientific">Myxococcus fulvus</name>
    <dbReference type="NCBI Taxonomy" id="33"/>
    <lineage>
        <taxon>Bacteria</taxon>
        <taxon>Pseudomonadati</taxon>
        <taxon>Myxococcota</taxon>
        <taxon>Myxococcia</taxon>
        <taxon>Myxococcales</taxon>
        <taxon>Cystobacterineae</taxon>
        <taxon>Myxococcaceae</taxon>
        <taxon>Myxococcus</taxon>
    </lineage>
</organism>
<protein>
    <submittedName>
        <fullName evidence="2">Uncharacterized protein</fullName>
    </submittedName>
</protein>
<name>A0A511TH58_MYXFU</name>
<proteinExistence type="predicted"/>
<evidence type="ECO:0000256" key="1">
    <source>
        <dbReference type="SAM" id="MobiDB-lite"/>
    </source>
</evidence>
<evidence type="ECO:0000313" key="2">
    <source>
        <dbReference type="EMBL" id="GEN13526.1"/>
    </source>
</evidence>
<feature type="compositionally biased region" description="Basic and acidic residues" evidence="1">
    <location>
        <begin position="73"/>
        <end position="88"/>
    </location>
</feature>
<dbReference type="AlphaFoldDB" id="A0A511TH58"/>
<reference evidence="2 3" key="1">
    <citation type="submission" date="2019-07" db="EMBL/GenBank/DDBJ databases">
        <title>Whole genome shotgun sequence of Myxococcus fulvus NBRC 100333.</title>
        <authorList>
            <person name="Hosoyama A."/>
            <person name="Uohara A."/>
            <person name="Ohji S."/>
            <person name="Ichikawa N."/>
        </authorList>
    </citation>
    <scope>NUCLEOTIDE SEQUENCE [LARGE SCALE GENOMIC DNA]</scope>
    <source>
        <strain evidence="2 3">NBRC 100333</strain>
    </source>
</reference>
<sequence>MWVQLWNDTRGEAGTMDRKRRVRGWALGLLLAVWGVSCERQEDTGGGGGEGLPSAKNRELRSAFWRDLMASREKAPDPEALKGPDERGVGGSGRAEPTGIVHGRVTWVGDNELLVRDGAGVEQDIEVVPDTRLRLNGNVVGLASMREGDAVKVAYDDGPGGWVAREVDVEVSPPRDISTEREGRRGRASGEPRGDDSSTRPR</sequence>
<accession>A0A511TH58</accession>
<gene>
    <name evidence="2" type="ORF">MFU01_85630</name>
</gene>
<dbReference type="STRING" id="1334629.MFUL124B02_41580"/>
<feature type="region of interest" description="Disordered" evidence="1">
    <location>
        <begin position="165"/>
        <end position="202"/>
    </location>
</feature>
<evidence type="ECO:0000313" key="3">
    <source>
        <dbReference type="Proteomes" id="UP000321514"/>
    </source>
</evidence>
<comment type="caution">
    <text evidence="2">The sequence shown here is derived from an EMBL/GenBank/DDBJ whole genome shotgun (WGS) entry which is preliminary data.</text>
</comment>
<feature type="compositionally biased region" description="Basic and acidic residues" evidence="1">
    <location>
        <begin position="177"/>
        <end position="202"/>
    </location>
</feature>
<dbReference type="Proteomes" id="UP000321514">
    <property type="component" value="Unassembled WGS sequence"/>
</dbReference>
<feature type="region of interest" description="Disordered" evidence="1">
    <location>
        <begin position="73"/>
        <end position="98"/>
    </location>
</feature>
<dbReference type="EMBL" id="BJXR01000084">
    <property type="protein sequence ID" value="GEN13526.1"/>
    <property type="molecule type" value="Genomic_DNA"/>
</dbReference>